<organism evidence="8 9">
    <name type="scientific">Clostridium beijerinckii</name>
    <name type="common">Clostridium MP</name>
    <dbReference type="NCBI Taxonomy" id="1520"/>
    <lineage>
        <taxon>Bacteria</taxon>
        <taxon>Bacillati</taxon>
        <taxon>Bacillota</taxon>
        <taxon>Clostridia</taxon>
        <taxon>Eubacteriales</taxon>
        <taxon>Clostridiaceae</taxon>
        <taxon>Clostridium</taxon>
    </lineage>
</organism>
<dbReference type="PANTHER" id="PTHR30287">
    <property type="entry name" value="MEMBRANE COMPONENT OF PREDICTED ABC SUPERFAMILY METABOLITE UPTAKE TRANSPORTER"/>
    <property type="match status" value="1"/>
</dbReference>
<accession>A0A1S8RZX1</accession>
<feature type="transmembrane region" description="Helical" evidence="6">
    <location>
        <begin position="296"/>
        <end position="321"/>
    </location>
</feature>
<dbReference type="Pfam" id="PF02687">
    <property type="entry name" value="FtsX"/>
    <property type="match status" value="1"/>
</dbReference>
<dbReference type="GO" id="GO:0005886">
    <property type="term" value="C:plasma membrane"/>
    <property type="evidence" value="ECO:0007669"/>
    <property type="project" value="UniProtKB-SubCell"/>
</dbReference>
<keyword evidence="5 6" id="KW-0472">Membrane</keyword>
<feature type="transmembrane region" description="Helical" evidence="6">
    <location>
        <begin position="21"/>
        <end position="38"/>
    </location>
</feature>
<feature type="transmembrane region" description="Helical" evidence="6">
    <location>
        <begin position="252"/>
        <end position="272"/>
    </location>
</feature>
<feature type="domain" description="ABC3 transporter permease C-terminal" evidence="7">
    <location>
        <begin position="252"/>
        <end position="371"/>
    </location>
</feature>
<evidence type="ECO:0000256" key="6">
    <source>
        <dbReference type="SAM" id="Phobius"/>
    </source>
</evidence>
<evidence type="ECO:0000256" key="4">
    <source>
        <dbReference type="ARBA" id="ARBA00022989"/>
    </source>
</evidence>
<evidence type="ECO:0000256" key="1">
    <source>
        <dbReference type="ARBA" id="ARBA00004651"/>
    </source>
</evidence>
<dbReference type="EMBL" id="LZZI01000091">
    <property type="protein sequence ID" value="OOM58741.1"/>
    <property type="molecule type" value="Genomic_DNA"/>
</dbReference>
<dbReference type="InterPro" id="IPR003838">
    <property type="entry name" value="ABC3_permease_C"/>
</dbReference>
<dbReference type="InterPro" id="IPR038766">
    <property type="entry name" value="Membrane_comp_ABC_pdt"/>
</dbReference>
<evidence type="ECO:0000256" key="5">
    <source>
        <dbReference type="ARBA" id="ARBA00023136"/>
    </source>
</evidence>
<comment type="subcellular location">
    <subcellularLocation>
        <location evidence="1">Cell membrane</location>
        <topology evidence="1">Multi-pass membrane protein</topology>
    </subcellularLocation>
</comment>
<protein>
    <submittedName>
        <fullName evidence="8">FtsX-like permease family protein</fullName>
    </submittedName>
</protein>
<dbReference type="PANTHER" id="PTHR30287:SF1">
    <property type="entry name" value="INNER MEMBRANE PROTEIN"/>
    <property type="match status" value="1"/>
</dbReference>
<evidence type="ECO:0000313" key="9">
    <source>
        <dbReference type="Proteomes" id="UP000190973"/>
    </source>
</evidence>
<evidence type="ECO:0000256" key="2">
    <source>
        <dbReference type="ARBA" id="ARBA00022475"/>
    </source>
</evidence>
<dbReference type="Proteomes" id="UP000190973">
    <property type="component" value="Unassembled WGS sequence"/>
</dbReference>
<comment type="caution">
    <text evidence="8">The sequence shown here is derived from an EMBL/GenBank/DDBJ whole genome shotgun (WGS) entry which is preliminary data.</text>
</comment>
<feature type="transmembrane region" description="Helical" evidence="6">
    <location>
        <begin position="415"/>
        <end position="433"/>
    </location>
</feature>
<dbReference type="PROSITE" id="PS51257">
    <property type="entry name" value="PROKAR_LIPOPROTEIN"/>
    <property type="match status" value="1"/>
</dbReference>
<feature type="transmembrane region" description="Helical" evidence="6">
    <location>
        <begin position="341"/>
        <end position="363"/>
    </location>
</feature>
<name>A0A1S8RZX1_CLOBE</name>
<keyword evidence="3 6" id="KW-0812">Transmembrane</keyword>
<proteinExistence type="predicted"/>
<keyword evidence="4 6" id="KW-1133">Transmembrane helix</keyword>
<sequence>MIINKKIKRTMLESKSQYIGSLVLIVFSCLLFIMFNLVSRNLTKLSSSFEKDYKQEDASFIATPRINNIEGLETKFNMSIEETKSFDYLLSEDKTIRIFSENKKVNIPAIIQGKALNSSEILIDPSYGKANKLDIGDSIEINDRNFIISGFMSLPNYIYPLKSESDIMNDPSSFGVAVISKEDFNILNKDNVSYSIRFNGDRSNIDSKISEFKDYLRNENIILISWMNTSDNPRVTYFTAKLSGIDKMSSSMPIAVLLLTCILTGIVMYRMLKREAVVIGTLYALGYRKNEIMKHYLLYPIVVSLVGGILGTLLGLLTLRPMMNYYILFFNIPVGSLTYDISYIIVSILLPIFFLVICSYFVVNKSLKNSPIQLMRGGAEKNKVGFLERKVNLERLNFNTKFKIRELLRIIPRSIFLLLGIVMSTMLLLMGFASKSSIDSLLKESFNEAFKYNYHYVFNSIQNGEPGKGEPFLEIPFVMKYDDKTTFTVYGVNPDSKYISFKDKSGNTLKL</sequence>
<evidence type="ECO:0000313" key="8">
    <source>
        <dbReference type="EMBL" id="OOM58741.1"/>
    </source>
</evidence>
<evidence type="ECO:0000259" key="7">
    <source>
        <dbReference type="Pfam" id="PF02687"/>
    </source>
</evidence>
<gene>
    <name evidence="8" type="ORF">CLBCK_38380</name>
</gene>
<keyword evidence="2" id="KW-1003">Cell membrane</keyword>
<evidence type="ECO:0000256" key="3">
    <source>
        <dbReference type="ARBA" id="ARBA00022692"/>
    </source>
</evidence>
<reference evidence="8 9" key="1">
    <citation type="submission" date="2016-05" db="EMBL/GenBank/DDBJ databases">
        <title>Microbial solvent formation.</title>
        <authorList>
            <person name="Poehlein A."/>
            <person name="Montoya Solano J.D."/>
            <person name="Flitsch S."/>
            <person name="Krabben P."/>
            <person name="Duerre P."/>
            <person name="Daniel R."/>
        </authorList>
    </citation>
    <scope>NUCLEOTIDE SEQUENCE [LARGE SCALE GENOMIC DNA]</scope>
    <source>
        <strain evidence="8 9">DSM 53</strain>
    </source>
</reference>
<dbReference type="AlphaFoldDB" id="A0A1S8RZX1"/>